<organism evidence="2 3">
    <name type="scientific">Parnassius apollo</name>
    <name type="common">Apollo butterfly</name>
    <name type="synonym">Papilio apollo</name>
    <dbReference type="NCBI Taxonomy" id="110799"/>
    <lineage>
        <taxon>Eukaryota</taxon>
        <taxon>Metazoa</taxon>
        <taxon>Ecdysozoa</taxon>
        <taxon>Arthropoda</taxon>
        <taxon>Hexapoda</taxon>
        <taxon>Insecta</taxon>
        <taxon>Pterygota</taxon>
        <taxon>Neoptera</taxon>
        <taxon>Endopterygota</taxon>
        <taxon>Lepidoptera</taxon>
        <taxon>Glossata</taxon>
        <taxon>Ditrysia</taxon>
        <taxon>Papilionoidea</taxon>
        <taxon>Papilionidae</taxon>
        <taxon>Parnassiinae</taxon>
        <taxon>Parnassini</taxon>
        <taxon>Parnassius</taxon>
        <taxon>Parnassius</taxon>
    </lineage>
</organism>
<feature type="compositionally biased region" description="Acidic residues" evidence="1">
    <location>
        <begin position="16"/>
        <end position="37"/>
    </location>
</feature>
<dbReference type="OrthoDB" id="2194416at2759"/>
<proteinExistence type="predicted"/>
<feature type="region of interest" description="Disordered" evidence="1">
    <location>
        <begin position="16"/>
        <end position="50"/>
    </location>
</feature>
<keyword evidence="3" id="KW-1185">Reference proteome</keyword>
<accession>A0A8S3XQR4</accession>
<evidence type="ECO:0000313" key="2">
    <source>
        <dbReference type="EMBL" id="CAG5038372.1"/>
    </source>
</evidence>
<evidence type="ECO:0000313" key="3">
    <source>
        <dbReference type="Proteomes" id="UP000691718"/>
    </source>
</evidence>
<gene>
    <name evidence="2" type="ORF">PAPOLLO_LOCUS21359</name>
</gene>
<protein>
    <submittedName>
        <fullName evidence="2">(apollo) hypothetical protein</fullName>
    </submittedName>
</protein>
<comment type="caution">
    <text evidence="2">The sequence shown here is derived from an EMBL/GenBank/DDBJ whole genome shotgun (WGS) entry which is preliminary data.</text>
</comment>
<dbReference type="EMBL" id="CAJQZP010001306">
    <property type="protein sequence ID" value="CAG5038372.1"/>
    <property type="molecule type" value="Genomic_DNA"/>
</dbReference>
<reference evidence="2" key="1">
    <citation type="submission" date="2021-04" db="EMBL/GenBank/DDBJ databases">
        <authorList>
            <person name="Tunstrom K."/>
        </authorList>
    </citation>
    <scope>NUCLEOTIDE SEQUENCE</scope>
</reference>
<dbReference type="AlphaFoldDB" id="A0A8S3XQR4"/>
<evidence type="ECO:0000256" key="1">
    <source>
        <dbReference type="SAM" id="MobiDB-lite"/>
    </source>
</evidence>
<sequence length="69" mass="7835">MILITIQMYKIFELDIDNDNEEVDEDPPLVFEEEPTESAESSSEQPTPGLSSQYRVFLELQLGDLAAEN</sequence>
<dbReference type="Proteomes" id="UP000691718">
    <property type="component" value="Unassembled WGS sequence"/>
</dbReference>
<name>A0A8S3XQR4_PARAO</name>